<sequence>MEADADVENWFLLMDPSWEPQTEDEAPPLEAVVGLWPVKPDGALGPFRTNPGYLPSNPDSPADPMDAMLRLVISGDAEVEQFQLLMRDSLFDIAMNGDDRPLVMRSPDDVPCVVIATSEVHRLRVSSPDWRRIDLVELVNMLADDVDVLFNPGGPASVRLVGDFMRRALALSDEEAGATYQRFHGGQSLEVLPWEVPPVPGGRTATETTTEPEFATIAATAEPEFTTTEPAADESAPPTAVPRPEA</sequence>
<feature type="compositionally biased region" description="Low complexity" evidence="1">
    <location>
        <begin position="221"/>
        <end position="230"/>
    </location>
</feature>
<comment type="caution">
    <text evidence="2">The sequence shown here is derived from an EMBL/GenBank/DDBJ whole genome shotgun (WGS) entry which is preliminary data.</text>
</comment>
<reference evidence="2 3" key="1">
    <citation type="submission" date="2023-07" db="EMBL/GenBank/DDBJ databases">
        <title>Sequencing the genomes of 1000 actinobacteria strains.</title>
        <authorList>
            <person name="Klenk H.-P."/>
        </authorList>
    </citation>
    <scope>NUCLEOTIDE SEQUENCE [LARGE SCALE GENOMIC DNA]</scope>
    <source>
        <strain evidence="2 3">DSM 43749</strain>
    </source>
</reference>
<evidence type="ECO:0000313" key="2">
    <source>
        <dbReference type="EMBL" id="MDR6593449.1"/>
    </source>
</evidence>
<dbReference type="InterPro" id="IPR047659">
    <property type="entry name" value="T7SS_assoc"/>
</dbReference>
<accession>A0ABU1PS35</accession>
<dbReference type="EMBL" id="JAVDSG010000001">
    <property type="protein sequence ID" value="MDR6593449.1"/>
    <property type="molecule type" value="Genomic_DNA"/>
</dbReference>
<gene>
    <name evidence="2" type="ORF">J2S66_001833</name>
</gene>
<evidence type="ECO:0000256" key="1">
    <source>
        <dbReference type="SAM" id="MobiDB-lite"/>
    </source>
</evidence>
<organism evidence="2 3">
    <name type="scientific">Saccharothrix longispora</name>
    <dbReference type="NCBI Taxonomy" id="33920"/>
    <lineage>
        <taxon>Bacteria</taxon>
        <taxon>Bacillati</taxon>
        <taxon>Actinomycetota</taxon>
        <taxon>Actinomycetes</taxon>
        <taxon>Pseudonocardiales</taxon>
        <taxon>Pseudonocardiaceae</taxon>
        <taxon>Saccharothrix</taxon>
    </lineage>
</organism>
<name>A0ABU1PS35_9PSEU</name>
<dbReference type="RefSeq" id="WP_310306174.1">
    <property type="nucleotide sequence ID" value="NZ_BAAAXB010000001.1"/>
</dbReference>
<evidence type="ECO:0008006" key="4">
    <source>
        <dbReference type="Google" id="ProtNLM"/>
    </source>
</evidence>
<evidence type="ECO:0000313" key="3">
    <source>
        <dbReference type="Proteomes" id="UP001268819"/>
    </source>
</evidence>
<dbReference type="NCBIfam" id="NF033532">
    <property type="entry name" value="lone7para_assoc"/>
    <property type="match status" value="1"/>
</dbReference>
<feature type="region of interest" description="Disordered" evidence="1">
    <location>
        <begin position="221"/>
        <end position="246"/>
    </location>
</feature>
<proteinExistence type="predicted"/>
<keyword evidence="3" id="KW-1185">Reference proteome</keyword>
<protein>
    <recommendedName>
        <fullName evidence="4">Type VII secretion system-associated protein</fullName>
    </recommendedName>
</protein>
<dbReference type="Proteomes" id="UP001268819">
    <property type="component" value="Unassembled WGS sequence"/>
</dbReference>